<organism evidence="3 4">
    <name type="scientific">Secundilactobacillus collinoides DSM 20515 = JCM 1123</name>
    <dbReference type="NCBI Taxonomy" id="1423733"/>
    <lineage>
        <taxon>Bacteria</taxon>
        <taxon>Bacillati</taxon>
        <taxon>Bacillota</taxon>
        <taxon>Bacilli</taxon>
        <taxon>Lactobacillales</taxon>
        <taxon>Lactobacillaceae</taxon>
        <taxon>Secundilactobacillus</taxon>
    </lineage>
</organism>
<dbReference type="Gene3D" id="3.40.50.2020">
    <property type="match status" value="1"/>
</dbReference>
<dbReference type="Proteomes" id="UP000051845">
    <property type="component" value="Unassembled WGS sequence"/>
</dbReference>
<proteinExistence type="inferred from homology"/>
<evidence type="ECO:0000313" key="4">
    <source>
        <dbReference type="Proteomes" id="UP000051845"/>
    </source>
</evidence>
<dbReference type="SUPFAM" id="SSF53271">
    <property type="entry name" value="PRTase-like"/>
    <property type="match status" value="1"/>
</dbReference>
<accession>A0A0R2BIS7</accession>
<dbReference type="InterPro" id="IPR029057">
    <property type="entry name" value="PRTase-like"/>
</dbReference>
<dbReference type="EMBL" id="AYYR01000053">
    <property type="protein sequence ID" value="KRM75427.1"/>
    <property type="molecule type" value="Genomic_DNA"/>
</dbReference>
<feature type="domain" description="Phosphoribosyltransferase" evidence="2">
    <location>
        <begin position="164"/>
        <end position="225"/>
    </location>
</feature>
<dbReference type="AlphaFoldDB" id="A0A0R2BIS7"/>
<dbReference type="InterPro" id="IPR000836">
    <property type="entry name" value="PRTase_dom"/>
</dbReference>
<dbReference type="PATRIC" id="fig|1423733.4.peg.2411"/>
<dbReference type="RefSeq" id="WP_054760100.1">
    <property type="nucleotide sequence ID" value="NZ_AYYR01000053.1"/>
</dbReference>
<comment type="similarity">
    <text evidence="1">Belongs to the ComF/GntX family.</text>
</comment>
<evidence type="ECO:0000259" key="2">
    <source>
        <dbReference type="Pfam" id="PF00156"/>
    </source>
</evidence>
<dbReference type="PANTHER" id="PTHR47505">
    <property type="entry name" value="DNA UTILIZATION PROTEIN YHGH"/>
    <property type="match status" value="1"/>
</dbReference>
<evidence type="ECO:0000256" key="1">
    <source>
        <dbReference type="ARBA" id="ARBA00008007"/>
    </source>
</evidence>
<dbReference type="Pfam" id="PF00156">
    <property type="entry name" value="Pribosyltran"/>
    <property type="match status" value="1"/>
</dbReference>
<protein>
    <submittedName>
        <fullName evidence="3">Late competence protein</fullName>
    </submittedName>
</protein>
<gene>
    <name evidence="3" type="ORF">FC82_GL002298</name>
</gene>
<dbReference type="CDD" id="cd06223">
    <property type="entry name" value="PRTases_typeI"/>
    <property type="match status" value="1"/>
</dbReference>
<dbReference type="STRING" id="33960.TY91_05985"/>
<evidence type="ECO:0000313" key="3">
    <source>
        <dbReference type="EMBL" id="KRM75427.1"/>
    </source>
</evidence>
<dbReference type="InterPro" id="IPR051910">
    <property type="entry name" value="ComF/GntX_DNA_util-trans"/>
</dbReference>
<dbReference type="PANTHER" id="PTHR47505:SF1">
    <property type="entry name" value="DNA UTILIZATION PROTEIN YHGH"/>
    <property type="match status" value="1"/>
</dbReference>
<sequence>MTSCLLCGSQLMPVIDLRVLLSFCPLQKSETCQRCWQKFTPIQQTHCCPECGRQQSGTTQCSDCRRWGRTDGFVNRALFAYDEVMQAFMVQYKFRGDYRLRRVFQSAFIDAVKTLEPDLVVPIPVHPDTLRTRGFNQVAGFLEGVSWRDMLTTVAEIKQTPQSSKQRADRLVTPQPFKLKDEQKNICVGKRVLVVDDIYTTGTTIRFAADILRQAGSLEVHGLTLAHG</sequence>
<comment type="caution">
    <text evidence="3">The sequence shown here is derived from an EMBL/GenBank/DDBJ whole genome shotgun (WGS) entry which is preliminary data.</text>
</comment>
<name>A0A0R2BIS7_SECCO</name>
<reference evidence="3 4" key="1">
    <citation type="journal article" date="2015" name="Genome Announc.">
        <title>Expanding the biotechnology potential of lactobacilli through comparative genomics of 213 strains and associated genera.</title>
        <authorList>
            <person name="Sun Z."/>
            <person name="Harris H.M."/>
            <person name="McCann A."/>
            <person name="Guo C."/>
            <person name="Argimon S."/>
            <person name="Zhang W."/>
            <person name="Yang X."/>
            <person name="Jeffery I.B."/>
            <person name="Cooney J.C."/>
            <person name="Kagawa T.F."/>
            <person name="Liu W."/>
            <person name="Song Y."/>
            <person name="Salvetti E."/>
            <person name="Wrobel A."/>
            <person name="Rasinkangas P."/>
            <person name="Parkhill J."/>
            <person name="Rea M.C."/>
            <person name="O'Sullivan O."/>
            <person name="Ritari J."/>
            <person name="Douillard F.P."/>
            <person name="Paul Ross R."/>
            <person name="Yang R."/>
            <person name="Briner A.E."/>
            <person name="Felis G.E."/>
            <person name="de Vos W.M."/>
            <person name="Barrangou R."/>
            <person name="Klaenhammer T.R."/>
            <person name="Caufield P.W."/>
            <person name="Cui Y."/>
            <person name="Zhang H."/>
            <person name="O'Toole P.W."/>
        </authorList>
    </citation>
    <scope>NUCLEOTIDE SEQUENCE [LARGE SCALE GENOMIC DNA]</scope>
    <source>
        <strain evidence="3 4">DSM 20515</strain>
    </source>
</reference>